<evidence type="ECO:0000313" key="7">
    <source>
        <dbReference type="Proteomes" id="UP000051645"/>
    </source>
</evidence>
<evidence type="ECO:0000256" key="3">
    <source>
        <dbReference type="ARBA" id="ARBA00023125"/>
    </source>
</evidence>
<dbReference type="EMBL" id="JQAZ01000002">
    <property type="protein sequence ID" value="KRN32578.1"/>
    <property type="molecule type" value="Genomic_DNA"/>
</dbReference>
<comment type="caution">
    <text evidence="6">The sequence shown here is derived from an EMBL/GenBank/DDBJ whole genome shotgun (WGS) entry which is preliminary data.</text>
</comment>
<gene>
    <name evidence="6" type="ORF">IV40_GL000627</name>
</gene>
<dbReference type="PROSITE" id="PS50931">
    <property type="entry name" value="HTH_LYSR"/>
    <property type="match status" value="1"/>
</dbReference>
<dbReference type="GO" id="GO:0003700">
    <property type="term" value="F:DNA-binding transcription factor activity"/>
    <property type="evidence" value="ECO:0007669"/>
    <property type="project" value="InterPro"/>
</dbReference>
<evidence type="ECO:0000256" key="2">
    <source>
        <dbReference type="ARBA" id="ARBA00023015"/>
    </source>
</evidence>
<comment type="similarity">
    <text evidence="1">Belongs to the LysR transcriptional regulatory family.</text>
</comment>
<feature type="domain" description="HTH lysR-type" evidence="5">
    <location>
        <begin position="13"/>
        <end position="72"/>
    </location>
</feature>
<dbReference type="STRING" id="81857.IV38_GL001226"/>
<evidence type="ECO:0000313" key="6">
    <source>
        <dbReference type="EMBL" id="KRN32578.1"/>
    </source>
</evidence>
<proteinExistence type="inferred from homology"/>
<dbReference type="Pfam" id="PF03466">
    <property type="entry name" value="LysR_substrate"/>
    <property type="match status" value="1"/>
</dbReference>
<dbReference type="SUPFAM" id="SSF53850">
    <property type="entry name" value="Periplasmic binding protein-like II"/>
    <property type="match status" value="1"/>
</dbReference>
<dbReference type="GO" id="GO:0005829">
    <property type="term" value="C:cytosol"/>
    <property type="evidence" value="ECO:0007669"/>
    <property type="project" value="TreeGrafter"/>
</dbReference>
<keyword evidence="3" id="KW-0238">DNA-binding</keyword>
<evidence type="ECO:0000256" key="1">
    <source>
        <dbReference type="ARBA" id="ARBA00009437"/>
    </source>
</evidence>
<name>A0A0R2FW83_9LACO</name>
<dbReference type="Gene3D" id="1.10.10.10">
    <property type="entry name" value="Winged helix-like DNA-binding domain superfamily/Winged helix DNA-binding domain"/>
    <property type="match status" value="1"/>
</dbReference>
<evidence type="ECO:0000256" key="4">
    <source>
        <dbReference type="ARBA" id="ARBA00023163"/>
    </source>
</evidence>
<dbReference type="Proteomes" id="UP000051645">
    <property type="component" value="Unassembled WGS sequence"/>
</dbReference>
<dbReference type="FunFam" id="1.10.10.10:FF:000001">
    <property type="entry name" value="LysR family transcriptional regulator"/>
    <property type="match status" value="1"/>
</dbReference>
<dbReference type="InterPro" id="IPR050950">
    <property type="entry name" value="HTH-type_LysR_regulators"/>
</dbReference>
<dbReference type="InterPro" id="IPR000847">
    <property type="entry name" value="LysR_HTH_N"/>
</dbReference>
<evidence type="ECO:0000259" key="5">
    <source>
        <dbReference type="PROSITE" id="PS50931"/>
    </source>
</evidence>
<dbReference type="PRINTS" id="PR00039">
    <property type="entry name" value="HTHLYSR"/>
</dbReference>
<keyword evidence="7" id="KW-1185">Reference proteome</keyword>
<accession>A0A0R2FW83</accession>
<organism evidence="6 7">
    <name type="scientific">Lactobacillus selangorensis</name>
    <dbReference type="NCBI Taxonomy" id="81857"/>
    <lineage>
        <taxon>Bacteria</taxon>
        <taxon>Bacillati</taxon>
        <taxon>Bacillota</taxon>
        <taxon>Bacilli</taxon>
        <taxon>Lactobacillales</taxon>
        <taxon>Lactobacillaceae</taxon>
        <taxon>Lactobacillus</taxon>
    </lineage>
</organism>
<dbReference type="Gene3D" id="3.40.190.290">
    <property type="match status" value="1"/>
</dbReference>
<dbReference type="AlphaFoldDB" id="A0A0R2FW83"/>
<keyword evidence="2" id="KW-0805">Transcription regulation</keyword>
<dbReference type="Pfam" id="PF00126">
    <property type="entry name" value="HTH_1"/>
    <property type="match status" value="1"/>
</dbReference>
<dbReference type="SUPFAM" id="SSF46785">
    <property type="entry name" value="Winged helix' DNA-binding domain"/>
    <property type="match status" value="1"/>
</dbReference>
<dbReference type="InterPro" id="IPR036390">
    <property type="entry name" value="WH_DNA-bd_sf"/>
</dbReference>
<keyword evidence="4" id="KW-0804">Transcription</keyword>
<sequence>MIKYAYMKGDMQMNTRDLAYFAALTRLKSYTAVAHEFHVSQPTITYAVRRLEAELDVQLIQRDQSHRQLELTAAGAQFAVHCQRIITELQIVQREIAALKTPQIKMGLPPIIGNYFFPHLAPKLVAENLLSRLQLDESGSARLLKSLEAGALDLAMLGSLEPLTAPDLDAALLATHHYRILVSHDHPLAKKKEVAFKELQDEPFLLLNEGFMHPQAFQTLCNLNHIQPHIMLQTSDIDLIKQLVSQNAGISFLTETALTPHDDLVALPLSDPEQPLFLISIAKRHDHLLTPEQKKLAALFKDSF</sequence>
<dbReference type="PANTHER" id="PTHR30419:SF8">
    <property type="entry name" value="NITROGEN ASSIMILATION TRANSCRIPTIONAL ACTIVATOR-RELATED"/>
    <property type="match status" value="1"/>
</dbReference>
<dbReference type="PANTHER" id="PTHR30419">
    <property type="entry name" value="HTH-TYPE TRANSCRIPTIONAL REGULATOR YBHD"/>
    <property type="match status" value="1"/>
</dbReference>
<dbReference type="InterPro" id="IPR005119">
    <property type="entry name" value="LysR_subst-bd"/>
</dbReference>
<dbReference type="PATRIC" id="fig|81857.4.peg.629"/>
<dbReference type="InterPro" id="IPR036388">
    <property type="entry name" value="WH-like_DNA-bd_sf"/>
</dbReference>
<reference evidence="6 7" key="1">
    <citation type="journal article" date="2015" name="Genome Announc.">
        <title>Expanding the biotechnology potential of lactobacilli through comparative genomics of 213 strains and associated genera.</title>
        <authorList>
            <person name="Sun Z."/>
            <person name="Harris H.M."/>
            <person name="McCann A."/>
            <person name="Guo C."/>
            <person name="Argimon S."/>
            <person name="Zhang W."/>
            <person name="Yang X."/>
            <person name="Jeffery I.B."/>
            <person name="Cooney J.C."/>
            <person name="Kagawa T.F."/>
            <person name="Liu W."/>
            <person name="Song Y."/>
            <person name="Salvetti E."/>
            <person name="Wrobel A."/>
            <person name="Rasinkangas P."/>
            <person name="Parkhill J."/>
            <person name="Rea M.C."/>
            <person name="O'Sullivan O."/>
            <person name="Ritari J."/>
            <person name="Douillard F.P."/>
            <person name="Paul Ross R."/>
            <person name="Yang R."/>
            <person name="Briner A.E."/>
            <person name="Felis G.E."/>
            <person name="de Vos W.M."/>
            <person name="Barrangou R."/>
            <person name="Klaenhammer T.R."/>
            <person name="Caufield P.W."/>
            <person name="Cui Y."/>
            <person name="Zhang H."/>
            <person name="O'Toole P.W."/>
        </authorList>
    </citation>
    <scope>NUCLEOTIDE SEQUENCE [LARGE SCALE GENOMIC DNA]</scope>
    <source>
        <strain evidence="6 7">DSM 13344</strain>
    </source>
</reference>
<dbReference type="GO" id="GO:0003677">
    <property type="term" value="F:DNA binding"/>
    <property type="evidence" value="ECO:0007669"/>
    <property type="project" value="UniProtKB-KW"/>
</dbReference>
<protein>
    <submittedName>
        <fullName evidence="6">Malolactic fermentation transcriptional regulator</fullName>
    </submittedName>
</protein>